<reference evidence="2 3" key="1">
    <citation type="submission" date="2017-11" db="EMBL/GenBank/DDBJ databases">
        <title>De-novo sequencing of pomegranate (Punica granatum L.) genome.</title>
        <authorList>
            <person name="Akparov Z."/>
            <person name="Amiraslanov A."/>
            <person name="Hajiyeva S."/>
            <person name="Abbasov M."/>
            <person name="Kaur K."/>
            <person name="Hamwieh A."/>
            <person name="Solovyev V."/>
            <person name="Salamov A."/>
            <person name="Braich B."/>
            <person name="Kosarev P."/>
            <person name="Mahmoud A."/>
            <person name="Hajiyev E."/>
            <person name="Babayeva S."/>
            <person name="Izzatullayeva V."/>
            <person name="Mammadov A."/>
            <person name="Mammadov A."/>
            <person name="Sharifova S."/>
            <person name="Ojaghi J."/>
            <person name="Eynullazada K."/>
            <person name="Bayramov B."/>
            <person name="Abdulazimova A."/>
            <person name="Shahmuradov I."/>
        </authorList>
    </citation>
    <scope>NUCLEOTIDE SEQUENCE [LARGE SCALE GENOMIC DNA]</scope>
    <source>
        <strain evidence="3">cv. AG2017</strain>
        <tissue evidence="2">Leaf</tissue>
    </source>
</reference>
<comment type="caution">
    <text evidence="2">The sequence shown here is derived from an EMBL/GenBank/DDBJ whole genome shotgun (WGS) entry which is preliminary data.</text>
</comment>
<dbReference type="AlphaFoldDB" id="A0A2I0JZC9"/>
<keyword evidence="1" id="KW-1133">Transmembrane helix</keyword>
<dbReference type="Proteomes" id="UP000233551">
    <property type="component" value="Unassembled WGS sequence"/>
</dbReference>
<feature type="transmembrane region" description="Helical" evidence="1">
    <location>
        <begin position="228"/>
        <end position="248"/>
    </location>
</feature>
<keyword evidence="1" id="KW-0812">Transmembrane</keyword>
<keyword evidence="1" id="KW-0472">Membrane</keyword>
<sequence>MSKIKKLGYKIKFRETSADGLNSERAKASPLSELVSKQGALKGGRLRVQSAAVRAHQLASKQAGREGDCEYNMDTHIVRLEVDRITKRHHQLWDEELDIFFSSYKVLVIIGISMYVYMHLIVHSETFIPRYYLGLGPSLPTACLVALVTGIYLLFCWMMVRNEDHTKKTHALCRRLRSLKQEAIDLCESYSNSPDMTARYSIYRLSFVRDLIDPDRVRDEFASHCRTSLWMLALYSLSLITWAMLLLYEIRSK</sequence>
<name>A0A2I0JZC9_PUNGR</name>
<organism evidence="2 3">
    <name type="scientific">Punica granatum</name>
    <name type="common">Pomegranate</name>
    <dbReference type="NCBI Taxonomy" id="22663"/>
    <lineage>
        <taxon>Eukaryota</taxon>
        <taxon>Viridiplantae</taxon>
        <taxon>Streptophyta</taxon>
        <taxon>Embryophyta</taxon>
        <taxon>Tracheophyta</taxon>
        <taxon>Spermatophyta</taxon>
        <taxon>Magnoliopsida</taxon>
        <taxon>eudicotyledons</taxon>
        <taxon>Gunneridae</taxon>
        <taxon>Pentapetalae</taxon>
        <taxon>rosids</taxon>
        <taxon>malvids</taxon>
        <taxon>Myrtales</taxon>
        <taxon>Lythraceae</taxon>
        <taxon>Punica</taxon>
    </lineage>
</organism>
<evidence type="ECO:0000256" key="1">
    <source>
        <dbReference type="SAM" id="Phobius"/>
    </source>
</evidence>
<keyword evidence="3" id="KW-1185">Reference proteome</keyword>
<proteinExistence type="predicted"/>
<evidence type="ECO:0000313" key="2">
    <source>
        <dbReference type="EMBL" id="PKI61173.1"/>
    </source>
</evidence>
<evidence type="ECO:0000313" key="3">
    <source>
        <dbReference type="Proteomes" id="UP000233551"/>
    </source>
</evidence>
<gene>
    <name evidence="2" type="ORF">CRG98_018404</name>
</gene>
<feature type="transmembrane region" description="Helical" evidence="1">
    <location>
        <begin position="97"/>
        <end position="118"/>
    </location>
</feature>
<accession>A0A2I0JZC9</accession>
<protein>
    <submittedName>
        <fullName evidence="2">Uncharacterized protein</fullName>
    </submittedName>
</protein>
<feature type="transmembrane region" description="Helical" evidence="1">
    <location>
        <begin position="138"/>
        <end position="160"/>
    </location>
</feature>
<dbReference type="EMBL" id="PGOL01001069">
    <property type="protein sequence ID" value="PKI61173.1"/>
    <property type="molecule type" value="Genomic_DNA"/>
</dbReference>